<reference evidence="5 6" key="1">
    <citation type="journal article" date="2021" name="Microbiol. Resour. Announc.">
        <title>Draft Genome Sequence of Coralloluteibacterium stylophorae LMG 29479T.</title>
        <authorList>
            <person name="Karlyshev A.V."/>
            <person name="Kudryashova E.B."/>
            <person name="Ariskina E.V."/>
            <person name="Conroy A.P."/>
            <person name="Abidueva E.Y."/>
        </authorList>
    </citation>
    <scope>NUCLEOTIDE SEQUENCE [LARGE SCALE GENOMIC DNA]</scope>
    <source>
        <strain evidence="5 6">LMG 29479</strain>
    </source>
</reference>
<feature type="domain" description="AB hydrolase-1" evidence="3">
    <location>
        <begin position="72"/>
        <end position="310"/>
    </location>
</feature>
<reference evidence="4" key="2">
    <citation type="submission" date="2021-04" db="EMBL/GenBank/DDBJ databases">
        <authorList>
            <person name="Karlyshev A.V."/>
        </authorList>
    </citation>
    <scope>NUCLEOTIDE SEQUENCE</scope>
    <source>
        <strain evidence="4">LMG 29479</strain>
    </source>
</reference>
<evidence type="ECO:0000313" key="6">
    <source>
        <dbReference type="Proteomes" id="UP000675747"/>
    </source>
</evidence>
<dbReference type="SUPFAM" id="SSF53474">
    <property type="entry name" value="alpha/beta-Hydrolases"/>
    <property type="match status" value="1"/>
</dbReference>
<organism evidence="4">
    <name type="scientific">Coralloluteibacterium stylophorae</name>
    <dbReference type="NCBI Taxonomy" id="1776034"/>
    <lineage>
        <taxon>Bacteria</taxon>
        <taxon>Pseudomonadati</taxon>
        <taxon>Pseudomonadota</taxon>
        <taxon>Gammaproteobacteria</taxon>
        <taxon>Lysobacterales</taxon>
        <taxon>Lysobacteraceae</taxon>
        <taxon>Coralloluteibacterium</taxon>
    </lineage>
</organism>
<feature type="active site" description="Charge relay system" evidence="2">
    <location>
        <position position="276"/>
    </location>
</feature>
<name>A0A8J8AXC2_9GAMM</name>
<comment type="caution">
    <text evidence="4">The sequence shown here is derived from an EMBL/GenBank/DDBJ whole genome shotgun (WGS) entry which is preliminary data.</text>
</comment>
<evidence type="ECO:0000259" key="3">
    <source>
        <dbReference type="Pfam" id="PF12697"/>
    </source>
</evidence>
<dbReference type="GO" id="GO:0047372">
    <property type="term" value="F:monoacylglycerol lipase activity"/>
    <property type="evidence" value="ECO:0007669"/>
    <property type="project" value="TreeGrafter"/>
</dbReference>
<accession>A0A8J8AXC2</accession>
<keyword evidence="6" id="KW-1185">Reference proteome</keyword>
<feature type="active site" description="Charge relay system" evidence="2">
    <location>
        <position position="150"/>
    </location>
</feature>
<dbReference type="Proteomes" id="UP000675747">
    <property type="component" value="Unassembled WGS sequence"/>
</dbReference>
<dbReference type="InterPro" id="IPR012020">
    <property type="entry name" value="ABHD4"/>
</dbReference>
<protein>
    <submittedName>
        <fullName evidence="4">Alpha/beta fold hydrolase</fullName>
    </submittedName>
</protein>
<dbReference type="AlphaFoldDB" id="A0A8J8AXC2"/>
<dbReference type="GO" id="GO:0034338">
    <property type="term" value="F:short-chain carboxylesterase activity"/>
    <property type="evidence" value="ECO:0007669"/>
    <property type="project" value="TreeGrafter"/>
</dbReference>
<feature type="active site" description="Charge relay system" evidence="2">
    <location>
        <position position="303"/>
    </location>
</feature>
<dbReference type="EMBL" id="JAGQFT010000012">
    <property type="protein sequence ID" value="MBR0561519.1"/>
    <property type="molecule type" value="Genomic_DNA"/>
</dbReference>
<comment type="similarity">
    <text evidence="1">Belongs to the AB hydrolase superfamily. AB hydrolase 4 family.</text>
</comment>
<evidence type="ECO:0000313" key="4">
    <source>
        <dbReference type="EMBL" id="MBR0561519.1"/>
    </source>
</evidence>
<dbReference type="InterPro" id="IPR050960">
    <property type="entry name" value="AB_hydrolase_4_sf"/>
</dbReference>
<sequence>MRAERADFRPPRWLRSAHLQSILSSSRLRKRRARLAFEARGATTTEYILDCRGVRLLGMHSAVPGRTARGLVVLLHGWEGSVASGYMLATAAQLLDAGFEVFRLNFRDHGDTHHLNEDMFHSCRLEEVVDAVAEIQRLFPDRPLLAAGYSLGGNFALRVANAAPAAGIELVHAAAVCPVLDPARGLIAMEQGLPLYHWHFMRSWRASLRRKRELFPARFTWDERTLAQNMRALTAELAVTHAGLAGLEAYFDGYCIAGDRLAGLQVPVSILTSADDPVIPVEDFHALQLPASAHLEIADWGGHCGFLENAELRGYGERWVSRCLAAAVPV</sequence>
<evidence type="ECO:0000256" key="2">
    <source>
        <dbReference type="PIRSR" id="PIRSR005211-1"/>
    </source>
</evidence>
<dbReference type="PANTHER" id="PTHR10794">
    <property type="entry name" value="ABHYDROLASE DOMAIN-CONTAINING PROTEIN"/>
    <property type="match status" value="1"/>
</dbReference>
<proteinExistence type="inferred from homology"/>
<dbReference type="InterPro" id="IPR000073">
    <property type="entry name" value="AB_hydrolase_1"/>
</dbReference>
<keyword evidence="4" id="KW-0378">Hydrolase</keyword>
<dbReference type="PANTHER" id="PTHR10794:SF63">
    <property type="entry name" value="ALPHA_BETA HYDROLASE 1, ISOFORM A"/>
    <property type="match status" value="1"/>
</dbReference>
<dbReference type="EMBL" id="JAGQFT020000005">
    <property type="protein sequence ID" value="MBS7457383.1"/>
    <property type="molecule type" value="Genomic_DNA"/>
</dbReference>
<dbReference type="RefSeq" id="WP_211925488.1">
    <property type="nucleotide sequence ID" value="NZ_JAGQFT020000005.1"/>
</dbReference>
<dbReference type="InterPro" id="IPR029058">
    <property type="entry name" value="AB_hydrolase_fold"/>
</dbReference>
<dbReference type="Pfam" id="PF12697">
    <property type="entry name" value="Abhydrolase_6"/>
    <property type="match status" value="1"/>
</dbReference>
<evidence type="ECO:0000256" key="1">
    <source>
        <dbReference type="ARBA" id="ARBA00010884"/>
    </source>
</evidence>
<gene>
    <name evidence="5" type="ORF">KB893_009575</name>
    <name evidence="4" type="ORF">KB893_03125</name>
</gene>
<evidence type="ECO:0000313" key="5">
    <source>
        <dbReference type="EMBL" id="MBS7457383.1"/>
    </source>
</evidence>
<dbReference type="Gene3D" id="3.40.50.1820">
    <property type="entry name" value="alpha/beta hydrolase"/>
    <property type="match status" value="1"/>
</dbReference>
<dbReference type="PIRSF" id="PIRSF005211">
    <property type="entry name" value="Ab_hydro_YheT"/>
    <property type="match status" value="1"/>
</dbReference>